<sequence>MVHTGNHAKHMRPLDGQLHDSHSRLRRTKDRPGPTSIDQVYHGSCRLSPEARSDYAVSLVQPPKGAGKKAKLEEEARMRLKQASLELKRKSELPSPAPDSAPPSPKKAKKGPTLFKSPSPVLLDARDSTKVKKEELDECHEALCNKGVLAERSKALA</sequence>
<feature type="compositionally biased region" description="Pro residues" evidence="1">
    <location>
        <begin position="95"/>
        <end position="105"/>
    </location>
</feature>
<gene>
    <name evidence="2" type="ORF">RHTO_06600</name>
</gene>
<reference evidence="2 3" key="1">
    <citation type="journal article" date="2012" name="Nat. Commun.">
        <title>A multi-omic map of the lipid-producing yeast Rhodosporidium toruloides.</title>
        <authorList>
            <person name="Zhu Z."/>
            <person name="Zhang S."/>
            <person name="Liu H."/>
            <person name="Shen H."/>
            <person name="Lin X."/>
            <person name="Yang F."/>
            <person name="Zhou Y.J."/>
            <person name="Jin G."/>
            <person name="Ye M."/>
            <person name="Zou H."/>
            <person name="Zou H."/>
            <person name="Zhao Z.K."/>
        </authorList>
    </citation>
    <scope>NUCLEOTIDE SEQUENCE [LARGE SCALE GENOMIC DNA]</scope>
    <source>
        <strain evidence="2 3">NP11</strain>
    </source>
</reference>
<name>M7XDR3_RHOT1</name>
<protein>
    <submittedName>
        <fullName evidence="2">Uncharacterized protein</fullName>
    </submittedName>
</protein>
<dbReference type="EMBL" id="KB722685">
    <property type="protein sequence ID" value="EMS18228.1"/>
    <property type="molecule type" value="Genomic_DNA"/>
</dbReference>
<dbReference type="GeneID" id="27370613"/>
<proteinExistence type="predicted"/>
<dbReference type="RefSeq" id="XP_016269347.1">
    <property type="nucleotide sequence ID" value="XM_016420261.1"/>
</dbReference>
<evidence type="ECO:0000313" key="3">
    <source>
        <dbReference type="Proteomes" id="UP000016926"/>
    </source>
</evidence>
<keyword evidence="3" id="KW-1185">Reference proteome</keyword>
<evidence type="ECO:0000256" key="1">
    <source>
        <dbReference type="SAM" id="MobiDB-lite"/>
    </source>
</evidence>
<feature type="region of interest" description="Disordered" evidence="1">
    <location>
        <begin position="1"/>
        <end position="41"/>
    </location>
</feature>
<feature type="compositionally biased region" description="Basic residues" evidence="1">
    <location>
        <begin position="1"/>
        <end position="11"/>
    </location>
</feature>
<dbReference type="AlphaFoldDB" id="M7XDR3"/>
<organism evidence="2 3">
    <name type="scientific">Rhodotorula toruloides (strain NP11)</name>
    <name type="common">Yeast</name>
    <name type="synonym">Rhodosporidium toruloides</name>
    <dbReference type="NCBI Taxonomy" id="1130832"/>
    <lineage>
        <taxon>Eukaryota</taxon>
        <taxon>Fungi</taxon>
        <taxon>Dikarya</taxon>
        <taxon>Basidiomycota</taxon>
        <taxon>Pucciniomycotina</taxon>
        <taxon>Microbotryomycetes</taxon>
        <taxon>Sporidiobolales</taxon>
        <taxon>Sporidiobolaceae</taxon>
        <taxon>Rhodotorula</taxon>
    </lineage>
</organism>
<dbReference type="Proteomes" id="UP000016926">
    <property type="component" value="Unassembled WGS sequence"/>
</dbReference>
<dbReference type="HOGENOM" id="CLU_1678923_0_0_1"/>
<accession>M7XDR3</accession>
<feature type="region of interest" description="Disordered" evidence="1">
    <location>
        <begin position="81"/>
        <end position="129"/>
    </location>
</feature>
<evidence type="ECO:0000313" key="2">
    <source>
        <dbReference type="EMBL" id="EMS18228.1"/>
    </source>
</evidence>